<evidence type="ECO:0000313" key="4">
    <source>
        <dbReference type="Proteomes" id="UP000030747"/>
    </source>
</evidence>
<dbReference type="GeneID" id="25253326"/>
<feature type="transmembrane region" description="Helical" evidence="1">
    <location>
        <begin position="235"/>
        <end position="252"/>
    </location>
</feature>
<feature type="chain" id="PRO_5004671774" description="Transmembrane protein" evidence="2">
    <location>
        <begin position="17"/>
        <end position="330"/>
    </location>
</feature>
<keyword evidence="4" id="KW-1185">Reference proteome</keyword>
<evidence type="ECO:0008006" key="5">
    <source>
        <dbReference type="Google" id="ProtNLM"/>
    </source>
</evidence>
<dbReference type="AlphaFoldDB" id="U6KQN4"/>
<feature type="transmembrane region" description="Helical" evidence="1">
    <location>
        <begin position="264"/>
        <end position="287"/>
    </location>
</feature>
<name>U6KQN4_EIMTE</name>
<dbReference type="EMBL" id="HG675067">
    <property type="protein sequence ID" value="CDJ40281.1"/>
    <property type="molecule type" value="Genomic_DNA"/>
</dbReference>
<evidence type="ECO:0000313" key="3">
    <source>
        <dbReference type="EMBL" id="CDJ40281.1"/>
    </source>
</evidence>
<keyword evidence="1" id="KW-1133">Transmembrane helix</keyword>
<reference evidence="3" key="1">
    <citation type="submission" date="2013-10" db="EMBL/GenBank/DDBJ databases">
        <title>Genomic analysis of the causative agents of coccidiosis in chickens.</title>
        <authorList>
            <person name="Reid A.J."/>
            <person name="Blake D."/>
            <person name="Billington K."/>
            <person name="Browne H."/>
            <person name="Dunn M."/>
            <person name="Hung S."/>
            <person name="Kawahara F."/>
            <person name="Miranda-Saavedra D."/>
            <person name="Mourier T."/>
            <person name="Nagra H."/>
            <person name="Otto T.D."/>
            <person name="Rawlings N."/>
            <person name="Sanchez A."/>
            <person name="Sanders M."/>
            <person name="Subramaniam C."/>
            <person name="Tay Y."/>
            <person name="Dear P."/>
            <person name="Doerig C."/>
            <person name="Gruber A."/>
            <person name="Parkinson J."/>
            <person name="Shirley M."/>
            <person name="Wan K.L."/>
            <person name="Berriman M."/>
            <person name="Tomley F."/>
            <person name="Pain A."/>
        </authorList>
    </citation>
    <scope>NUCLEOTIDE SEQUENCE [LARGE SCALE GENOMIC DNA]</scope>
    <source>
        <strain evidence="3">Houghton</strain>
    </source>
</reference>
<dbReference type="Proteomes" id="UP000030747">
    <property type="component" value="Unassembled WGS sequence"/>
</dbReference>
<proteinExistence type="predicted"/>
<accession>U6KQN4</accession>
<organism evidence="3 4">
    <name type="scientific">Eimeria tenella</name>
    <name type="common">Coccidian parasite</name>
    <dbReference type="NCBI Taxonomy" id="5802"/>
    <lineage>
        <taxon>Eukaryota</taxon>
        <taxon>Sar</taxon>
        <taxon>Alveolata</taxon>
        <taxon>Apicomplexa</taxon>
        <taxon>Conoidasida</taxon>
        <taxon>Coccidia</taxon>
        <taxon>Eucoccidiorida</taxon>
        <taxon>Eimeriorina</taxon>
        <taxon>Eimeriidae</taxon>
        <taxon>Eimeria</taxon>
    </lineage>
</organism>
<keyword evidence="1" id="KW-0812">Transmembrane</keyword>
<keyword evidence="2" id="KW-0732">Signal</keyword>
<reference evidence="3" key="2">
    <citation type="submission" date="2013-10" db="EMBL/GenBank/DDBJ databases">
        <authorList>
            <person name="Aslett M."/>
        </authorList>
    </citation>
    <scope>NUCLEOTIDE SEQUENCE [LARGE SCALE GENOMIC DNA]</scope>
    <source>
        <strain evidence="3">Houghton</strain>
    </source>
</reference>
<gene>
    <name evidence="3" type="ORF">ETH_00021040</name>
</gene>
<dbReference type="VEuPathDB" id="ToxoDB:ETH_00021040"/>
<dbReference type="OMA" id="VNIAYMT"/>
<sequence length="330" mass="35633">MNLLVTWPLLAAAAEAAGGLAGGSIGLTEPTLESEASENFTESYGRAFFEDKLRLLSDSPITFTSNFGDAGLEGYDLSASSASIHCSTCTTPVEEQHSPQQGINAQKEQAAGTEVLAKEEMTTGSPIRGIKSLVTGSLMLGLLLILLSAPEDSDDDSHVFTRLHDSIADEIVDGLFAVDDFLEARAPIFPFWIVTFWVLTGAAPILFFSGLVDLTQSLRKRRHTPNSLGNPKPTGFPFGFLVTSLAILALSLPANQDSDNPTHAVAMEACVNLIWGMNLVFLLRLITRAPGWKGQGKKQAHLLEKVNYETSSHTFPQEKSLSMNEDTARH</sequence>
<evidence type="ECO:0000256" key="1">
    <source>
        <dbReference type="SAM" id="Phobius"/>
    </source>
</evidence>
<protein>
    <recommendedName>
        <fullName evidence="5">Transmembrane protein</fullName>
    </recommendedName>
</protein>
<dbReference type="VEuPathDB" id="ToxoDB:ETH2_0304100"/>
<feature type="transmembrane region" description="Helical" evidence="1">
    <location>
        <begin position="189"/>
        <end position="214"/>
    </location>
</feature>
<evidence type="ECO:0000256" key="2">
    <source>
        <dbReference type="SAM" id="SignalP"/>
    </source>
</evidence>
<dbReference type="OrthoDB" id="347690at2759"/>
<dbReference type="RefSeq" id="XP_013231034.1">
    <property type="nucleotide sequence ID" value="XM_013375580.1"/>
</dbReference>
<feature type="signal peptide" evidence="2">
    <location>
        <begin position="1"/>
        <end position="16"/>
    </location>
</feature>
<keyword evidence="1" id="KW-0472">Membrane</keyword>